<dbReference type="PROSITE" id="PS50102">
    <property type="entry name" value="RRM"/>
    <property type="match status" value="2"/>
</dbReference>
<keyword evidence="5" id="KW-0677">Repeat</keyword>
<protein>
    <submittedName>
        <fullName evidence="13">RNA recognition domain-containing protein</fullName>
    </submittedName>
</protein>
<dbReference type="InterPro" id="IPR035979">
    <property type="entry name" value="RBD_domain_sf"/>
</dbReference>
<keyword evidence="14" id="KW-1185">Reference proteome</keyword>
<organism evidence="13 14">
    <name type="scientific">Microthyrium microscopicum</name>
    <dbReference type="NCBI Taxonomy" id="703497"/>
    <lineage>
        <taxon>Eukaryota</taxon>
        <taxon>Fungi</taxon>
        <taxon>Dikarya</taxon>
        <taxon>Ascomycota</taxon>
        <taxon>Pezizomycotina</taxon>
        <taxon>Dothideomycetes</taxon>
        <taxon>Dothideomycetes incertae sedis</taxon>
        <taxon>Microthyriales</taxon>
        <taxon>Microthyriaceae</taxon>
        <taxon>Microthyrium</taxon>
    </lineage>
</organism>
<evidence type="ECO:0000259" key="12">
    <source>
        <dbReference type="PROSITE" id="PS50102"/>
    </source>
</evidence>
<dbReference type="Pfam" id="PF00076">
    <property type="entry name" value="RRM_1"/>
    <property type="match status" value="2"/>
</dbReference>
<dbReference type="CDD" id="cd12247">
    <property type="entry name" value="RRM2_U1A_like"/>
    <property type="match status" value="1"/>
</dbReference>
<dbReference type="FunFam" id="3.30.70.330:FF:000029">
    <property type="entry name" value="U2 small nuclear ribonucleoprotein B"/>
    <property type="match status" value="1"/>
</dbReference>
<feature type="domain" description="RRM" evidence="12">
    <location>
        <begin position="179"/>
        <end position="254"/>
    </location>
</feature>
<evidence type="ECO:0000256" key="11">
    <source>
        <dbReference type="SAM" id="MobiDB-lite"/>
    </source>
</evidence>
<dbReference type="GO" id="GO:0006397">
    <property type="term" value="P:mRNA processing"/>
    <property type="evidence" value="ECO:0007669"/>
    <property type="project" value="UniProtKB-KW"/>
</dbReference>
<evidence type="ECO:0000256" key="8">
    <source>
        <dbReference type="ARBA" id="ARBA00023242"/>
    </source>
</evidence>
<dbReference type="GO" id="GO:0030532">
    <property type="term" value="C:small nuclear ribonucleoprotein complex"/>
    <property type="evidence" value="ECO:0007669"/>
    <property type="project" value="UniProtKB-ARBA"/>
</dbReference>
<feature type="compositionally biased region" description="Low complexity" evidence="11">
    <location>
        <begin position="144"/>
        <end position="153"/>
    </location>
</feature>
<dbReference type="FunFam" id="3.30.70.330:FF:000039">
    <property type="entry name" value="U1 small nuclear ribonucleoprotein A"/>
    <property type="match status" value="1"/>
</dbReference>
<evidence type="ECO:0000256" key="5">
    <source>
        <dbReference type="ARBA" id="ARBA00022737"/>
    </source>
</evidence>
<dbReference type="GO" id="GO:0003723">
    <property type="term" value="F:RNA binding"/>
    <property type="evidence" value="ECO:0007669"/>
    <property type="project" value="UniProtKB-UniRule"/>
</dbReference>
<keyword evidence="8" id="KW-0539">Nucleus</keyword>
<dbReference type="InterPro" id="IPR012677">
    <property type="entry name" value="Nucleotide-bd_a/b_plait_sf"/>
</dbReference>
<feature type="domain" description="RRM" evidence="12">
    <location>
        <begin position="16"/>
        <end position="95"/>
    </location>
</feature>
<dbReference type="Gene3D" id="3.30.70.330">
    <property type="match status" value="2"/>
</dbReference>
<evidence type="ECO:0000256" key="2">
    <source>
        <dbReference type="ARBA" id="ARBA00007243"/>
    </source>
</evidence>
<feature type="compositionally biased region" description="Basic and acidic residues" evidence="11">
    <location>
        <begin position="119"/>
        <end position="136"/>
    </location>
</feature>
<sequence length="254" mass="28035">MAPVKVPAPRPMPPNQTLYVHNLEERAPIDHLKSHLETIFSPYGKVLDIIAKQSVKRKGQAFVVFESESAAAQALEDVQGFPLFDKPMVLEFARARSDAVVQATGDEKEFELHKRHRLAEKERKQATEAAKSEQTKLKRPTGTEAEAAPAAARPIKRAGLKSTGGAAAVIPDEYLPPNKTLFVQNVPDDYDVDSLSALFGRFEGFREVRLVPGRKGIAFVEYQAEAGAISAKERMANMTLGDSPQPLKVTYQRQ</sequence>
<evidence type="ECO:0000256" key="3">
    <source>
        <dbReference type="ARBA" id="ARBA00022664"/>
    </source>
</evidence>
<accession>A0A6A6UIW4</accession>
<reference evidence="13" key="1">
    <citation type="journal article" date="2020" name="Stud. Mycol.">
        <title>101 Dothideomycetes genomes: a test case for predicting lifestyles and emergence of pathogens.</title>
        <authorList>
            <person name="Haridas S."/>
            <person name="Albert R."/>
            <person name="Binder M."/>
            <person name="Bloem J."/>
            <person name="Labutti K."/>
            <person name="Salamov A."/>
            <person name="Andreopoulos B."/>
            <person name="Baker S."/>
            <person name="Barry K."/>
            <person name="Bills G."/>
            <person name="Bluhm B."/>
            <person name="Cannon C."/>
            <person name="Castanera R."/>
            <person name="Culley D."/>
            <person name="Daum C."/>
            <person name="Ezra D."/>
            <person name="Gonzalez J."/>
            <person name="Henrissat B."/>
            <person name="Kuo A."/>
            <person name="Liang C."/>
            <person name="Lipzen A."/>
            <person name="Lutzoni F."/>
            <person name="Magnuson J."/>
            <person name="Mondo S."/>
            <person name="Nolan M."/>
            <person name="Ohm R."/>
            <person name="Pangilinan J."/>
            <person name="Park H.-J."/>
            <person name="Ramirez L."/>
            <person name="Alfaro M."/>
            <person name="Sun H."/>
            <person name="Tritt A."/>
            <person name="Yoshinaga Y."/>
            <person name="Zwiers L.-H."/>
            <person name="Turgeon B."/>
            <person name="Goodwin S."/>
            <person name="Spatafora J."/>
            <person name="Crous P."/>
            <person name="Grigoriev I."/>
        </authorList>
    </citation>
    <scope>NUCLEOTIDE SEQUENCE</scope>
    <source>
        <strain evidence="13">CBS 115976</strain>
    </source>
</reference>
<feature type="region of interest" description="Disordered" evidence="11">
    <location>
        <begin position="118"/>
        <end position="153"/>
    </location>
</feature>
<dbReference type="SUPFAM" id="SSF54928">
    <property type="entry name" value="RNA-binding domain, RBD"/>
    <property type="match status" value="1"/>
</dbReference>
<evidence type="ECO:0000313" key="13">
    <source>
        <dbReference type="EMBL" id="KAF2672215.1"/>
    </source>
</evidence>
<name>A0A6A6UIW4_9PEZI</name>
<evidence type="ECO:0000256" key="10">
    <source>
        <dbReference type="PROSITE-ProRule" id="PRU00176"/>
    </source>
</evidence>
<comment type="subcellular location">
    <subcellularLocation>
        <location evidence="1">Nucleus</location>
    </subcellularLocation>
</comment>
<comment type="similarity">
    <text evidence="2">Belongs to the RRM U1 A/B'' family.</text>
</comment>
<keyword evidence="7" id="KW-0508">mRNA splicing</keyword>
<keyword evidence="3" id="KW-0507">mRNA processing</keyword>
<evidence type="ECO:0000313" key="14">
    <source>
        <dbReference type="Proteomes" id="UP000799302"/>
    </source>
</evidence>
<evidence type="ECO:0000256" key="6">
    <source>
        <dbReference type="ARBA" id="ARBA00022884"/>
    </source>
</evidence>
<keyword evidence="6 10" id="KW-0694">RNA-binding</keyword>
<evidence type="ECO:0000256" key="1">
    <source>
        <dbReference type="ARBA" id="ARBA00004123"/>
    </source>
</evidence>
<dbReference type="OrthoDB" id="266020at2759"/>
<dbReference type="GO" id="GO:0005681">
    <property type="term" value="C:spliceosomal complex"/>
    <property type="evidence" value="ECO:0007669"/>
    <property type="project" value="UniProtKB-KW"/>
</dbReference>
<keyword evidence="9" id="KW-0687">Ribonucleoprotein</keyword>
<dbReference type="CDD" id="cd12246">
    <property type="entry name" value="RRM1_U1A_like"/>
    <property type="match status" value="1"/>
</dbReference>
<dbReference type="SMART" id="SM00360">
    <property type="entry name" value="RRM"/>
    <property type="match status" value="2"/>
</dbReference>
<keyword evidence="4" id="KW-0747">Spliceosome</keyword>
<dbReference type="GO" id="GO:0008380">
    <property type="term" value="P:RNA splicing"/>
    <property type="evidence" value="ECO:0007669"/>
    <property type="project" value="UniProtKB-KW"/>
</dbReference>
<dbReference type="AlphaFoldDB" id="A0A6A6UIW4"/>
<dbReference type="EMBL" id="MU004232">
    <property type="protein sequence ID" value="KAF2672215.1"/>
    <property type="molecule type" value="Genomic_DNA"/>
</dbReference>
<proteinExistence type="inferred from homology"/>
<gene>
    <name evidence="13" type="ORF">BT63DRAFT_422720</name>
</gene>
<dbReference type="InterPro" id="IPR000504">
    <property type="entry name" value="RRM_dom"/>
</dbReference>
<dbReference type="Proteomes" id="UP000799302">
    <property type="component" value="Unassembled WGS sequence"/>
</dbReference>
<evidence type="ECO:0000256" key="9">
    <source>
        <dbReference type="ARBA" id="ARBA00023274"/>
    </source>
</evidence>
<evidence type="ECO:0000256" key="7">
    <source>
        <dbReference type="ARBA" id="ARBA00023187"/>
    </source>
</evidence>
<evidence type="ECO:0000256" key="4">
    <source>
        <dbReference type="ARBA" id="ARBA00022728"/>
    </source>
</evidence>
<dbReference type="PANTHER" id="PTHR10501">
    <property type="entry name" value="U1 SMALL NUCLEAR RIBONUCLEOPROTEIN A/U2 SMALL NUCLEAR RIBONUCLEOPROTEIN B"/>
    <property type="match status" value="1"/>
</dbReference>